<dbReference type="GO" id="GO:0005634">
    <property type="term" value="C:nucleus"/>
    <property type="evidence" value="ECO:0007669"/>
    <property type="project" value="TreeGrafter"/>
</dbReference>
<dbReference type="InterPro" id="IPR050164">
    <property type="entry name" value="Peptidase_C19"/>
</dbReference>
<dbReference type="InterPro" id="IPR027417">
    <property type="entry name" value="P-loop_NTPase"/>
</dbReference>
<reference evidence="4 5" key="1">
    <citation type="submission" date="2020-04" db="EMBL/GenBank/DDBJ databases">
        <title>Chromosome-level genome assembly of a cyprinid fish Onychostoma macrolepis by integration of Nanopore Sequencing, Bionano and Hi-C technology.</title>
        <authorList>
            <person name="Wang D."/>
        </authorList>
    </citation>
    <scope>NUCLEOTIDE SEQUENCE [LARGE SCALE GENOMIC DNA]</scope>
    <source>
        <strain evidence="4">SWU-2019</strain>
        <tissue evidence="4">Muscle</tissue>
    </source>
</reference>
<sequence length="633" mass="72375">MLKRRYSWPLSRQSSVVFSEALSQTSSALQAGASGYSNAVNQVEKDIKKMKLKDPVDRSSVSHMLNERLTAEPRQTNQDPCQLRYFLKTSERCSYRGLLNQGATCYLNATLQVLFMTEAFRERVLLTPDDTSEKLESALKELFEELSKQDRDGQSVSTEGVLKALGIERAYEQQDAVEYFLDILEKVGPNLAEVFSGTMRNNRTCSENHKSHDDSSFKSLQIALNPRDGPYRLEDGVQSYFASTKLFGDDQMYCENCDEKSDTIWICEIHEHPTILALHLKRFVYDYWSCRFEKNDCPMDVPLHLSLQGQEYWLYAVINHRGSRYGGHYTADIRSSTENKWYCFDDSRVTETDESKLKRSSEAYLLLYQKMDSPPGYETRKETLNSHTDLTDTRTGHLLPSVTEQQRSTAPFGRVEDEKEEPKMQAAEAGEPVETGRAECGRAHNKPQLEVSAVTGRLRILVLGRSKSDKNTLAEMIMSEVGFSSESQLQHDKTIKDSLEMCSPGPHMVLWVAPLGNNKKDIEAFDEIYRFLGNTASKYIMIVFTSKGHPKESVRNATQKYAGIKNNHVLDISAALHIQVKELLTKLRKIVDQNHKKNRPYYDKKPRKRKLRAHIKGKEPVKEHCNQITEKST</sequence>
<dbReference type="Gene3D" id="3.40.50.300">
    <property type="entry name" value="P-loop containing nucleotide triphosphate hydrolases"/>
    <property type="match status" value="1"/>
</dbReference>
<dbReference type="PROSITE" id="PS00973">
    <property type="entry name" value="USP_2"/>
    <property type="match status" value="1"/>
</dbReference>
<keyword evidence="1" id="KW-0645">Protease</keyword>
<protein>
    <recommendedName>
        <fullName evidence="1">Ubiquitin carboxyl-terminal hydrolase</fullName>
        <ecNumber evidence="1">3.4.19.12</ecNumber>
    </recommendedName>
</protein>
<comment type="catalytic activity">
    <reaction evidence="1">
        <text>Thiol-dependent hydrolysis of ester, thioester, amide, peptide and isopeptide bonds formed by the C-terminal Gly of ubiquitin (a 76-residue protein attached to proteins as an intracellular targeting signal).</text>
        <dbReference type="EC" id="3.4.19.12"/>
    </reaction>
</comment>
<dbReference type="AlphaFoldDB" id="A0A7J6BQA8"/>
<dbReference type="GO" id="GO:0006508">
    <property type="term" value="P:proteolysis"/>
    <property type="evidence" value="ECO:0007669"/>
    <property type="project" value="UniProtKB-KW"/>
</dbReference>
<dbReference type="InterPro" id="IPR018200">
    <property type="entry name" value="USP_CS"/>
</dbReference>
<dbReference type="GO" id="GO:0016579">
    <property type="term" value="P:protein deubiquitination"/>
    <property type="evidence" value="ECO:0007669"/>
    <property type="project" value="InterPro"/>
</dbReference>
<dbReference type="GO" id="GO:0005829">
    <property type="term" value="C:cytosol"/>
    <property type="evidence" value="ECO:0007669"/>
    <property type="project" value="TreeGrafter"/>
</dbReference>
<gene>
    <name evidence="4" type="ORF">G5714_021175</name>
</gene>
<dbReference type="InterPro" id="IPR028889">
    <property type="entry name" value="USP"/>
</dbReference>
<evidence type="ECO:0000256" key="2">
    <source>
        <dbReference type="SAM" id="MobiDB-lite"/>
    </source>
</evidence>
<evidence type="ECO:0000313" key="5">
    <source>
        <dbReference type="Proteomes" id="UP000579812"/>
    </source>
</evidence>
<dbReference type="PANTHER" id="PTHR24006:SF899">
    <property type="entry name" value="UBIQUITIN CARBOXYL-TERMINAL HYDROLASE"/>
    <property type="match status" value="1"/>
</dbReference>
<dbReference type="Proteomes" id="UP000579812">
    <property type="component" value="Unassembled WGS sequence"/>
</dbReference>
<dbReference type="InterPro" id="IPR001394">
    <property type="entry name" value="Peptidase_C19_UCH"/>
</dbReference>
<proteinExistence type="inferred from homology"/>
<feature type="compositionally biased region" description="Basic and acidic residues" evidence="2">
    <location>
        <begin position="378"/>
        <end position="395"/>
    </location>
</feature>
<accession>A0A7J6BQA8</accession>
<dbReference type="PANTHER" id="PTHR24006">
    <property type="entry name" value="UBIQUITIN CARBOXYL-TERMINAL HYDROLASE"/>
    <property type="match status" value="1"/>
</dbReference>
<keyword evidence="1" id="KW-0833">Ubl conjugation pathway</keyword>
<evidence type="ECO:0000256" key="1">
    <source>
        <dbReference type="RuleBase" id="RU366025"/>
    </source>
</evidence>
<feature type="region of interest" description="Disordered" evidence="2">
    <location>
        <begin position="403"/>
        <end position="436"/>
    </location>
</feature>
<keyword evidence="5" id="KW-1185">Reference proteome</keyword>
<feature type="compositionally biased region" description="Basic and acidic residues" evidence="2">
    <location>
        <begin position="414"/>
        <end position="423"/>
    </location>
</feature>
<feature type="region of interest" description="Disordered" evidence="2">
    <location>
        <begin position="376"/>
        <end position="395"/>
    </location>
</feature>
<dbReference type="EC" id="3.4.19.12" evidence="1"/>
<dbReference type="PROSITE" id="PS50235">
    <property type="entry name" value="USP_3"/>
    <property type="match status" value="1"/>
</dbReference>
<keyword evidence="1" id="KW-0378">Hydrolase</keyword>
<name>A0A7J6BQA8_9TELE</name>
<dbReference type="SUPFAM" id="SSF54001">
    <property type="entry name" value="Cysteine proteinases"/>
    <property type="match status" value="1"/>
</dbReference>
<feature type="domain" description="USP" evidence="3">
    <location>
        <begin position="96"/>
        <end position="371"/>
    </location>
</feature>
<dbReference type="GO" id="GO:0004843">
    <property type="term" value="F:cysteine-type deubiquitinase activity"/>
    <property type="evidence" value="ECO:0007669"/>
    <property type="project" value="UniProtKB-UniRule"/>
</dbReference>
<keyword evidence="1" id="KW-0788">Thiol protease</keyword>
<evidence type="ECO:0000259" key="3">
    <source>
        <dbReference type="PROSITE" id="PS50235"/>
    </source>
</evidence>
<dbReference type="Gene3D" id="3.90.70.10">
    <property type="entry name" value="Cysteine proteinases"/>
    <property type="match status" value="1"/>
</dbReference>
<evidence type="ECO:0000313" key="4">
    <source>
        <dbReference type="EMBL" id="KAF4097167.1"/>
    </source>
</evidence>
<dbReference type="PROSITE" id="PS00972">
    <property type="entry name" value="USP_1"/>
    <property type="match status" value="1"/>
</dbReference>
<dbReference type="InterPro" id="IPR038765">
    <property type="entry name" value="Papain-like_cys_pep_sf"/>
</dbReference>
<dbReference type="EMBL" id="JAAMOB010000022">
    <property type="protein sequence ID" value="KAF4097167.1"/>
    <property type="molecule type" value="Genomic_DNA"/>
</dbReference>
<dbReference type="Pfam" id="PF00443">
    <property type="entry name" value="UCH"/>
    <property type="match status" value="1"/>
</dbReference>
<organism evidence="4 5">
    <name type="scientific">Onychostoma macrolepis</name>
    <dbReference type="NCBI Taxonomy" id="369639"/>
    <lineage>
        <taxon>Eukaryota</taxon>
        <taxon>Metazoa</taxon>
        <taxon>Chordata</taxon>
        <taxon>Craniata</taxon>
        <taxon>Vertebrata</taxon>
        <taxon>Euteleostomi</taxon>
        <taxon>Actinopterygii</taxon>
        <taxon>Neopterygii</taxon>
        <taxon>Teleostei</taxon>
        <taxon>Ostariophysi</taxon>
        <taxon>Cypriniformes</taxon>
        <taxon>Cyprinidae</taxon>
        <taxon>Acrossocheilinae</taxon>
        <taxon>Onychostoma</taxon>
    </lineage>
</organism>
<comment type="caution">
    <text evidence="4">The sequence shown here is derived from an EMBL/GenBank/DDBJ whole genome shotgun (WGS) entry which is preliminary data.</text>
</comment>
<comment type="similarity">
    <text evidence="1">Belongs to the peptidase C19 family.</text>
</comment>